<reference evidence="11" key="1">
    <citation type="journal article" date="2019" name="Int. J. Syst. Evol. Microbiol.">
        <title>The Global Catalogue of Microorganisms (GCM) 10K type strain sequencing project: providing services to taxonomists for standard genome sequencing and annotation.</title>
        <authorList>
            <consortium name="The Broad Institute Genomics Platform"/>
            <consortium name="The Broad Institute Genome Sequencing Center for Infectious Disease"/>
            <person name="Wu L."/>
            <person name="Ma J."/>
        </authorList>
    </citation>
    <scope>NUCLEOTIDE SEQUENCE [LARGE SCALE GENOMIC DNA]</scope>
    <source>
        <strain evidence="11">CAIM 431</strain>
    </source>
</reference>
<accession>A0ABW4RWA0</accession>
<proteinExistence type="inferred from homology"/>
<dbReference type="GO" id="GO:0047388">
    <property type="term" value="F:[glutamine synthetase]-adenylyl-L-tyrosine phosphorylase activity"/>
    <property type="evidence" value="ECO:0007669"/>
    <property type="project" value="UniProtKB-EC"/>
</dbReference>
<keyword evidence="11" id="KW-1185">Reference proteome</keyword>
<organism evidence="10 11">
    <name type="scientific">Luteococcus peritonei</name>
    <dbReference type="NCBI Taxonomy" id="88874"/>
    <lineage>
        <taxon>Bacteria</taxon>
        <taxon>Bacillati</taxon>
        <taxon>Actinomycetota</taxon>
        <taxon>Actinomycetes</taxon>
        <taxon>Propionibacteriales</taxon>
        <taxon>Propionibacteriaceae</taxon>
        <taxon>Luteococcus</taxon>
    </lineage>
</organism>
<dbReference type="RefSeq" id="WP_386751691.1">
    <property type="nucleotide sequence ID" value="NZ_BAAAIX010000023.1"/>
</dbReference>
<dbReference type="GO" id="GO:0008882">
    <property type="term" value="F:[glutamate-ammonia-ligase] adenylyltransferase activity"/>
    <property type="evidence" value="ECO:0007669"/>
    <property type="project" value="UniProtKB-EC"/>
</dbReference>
<comment type="similarity">
    <text evidence="7">Belongs to the GlnE family.</text>
</comment>
<dbReference type="InterPro" id="IPR023057">
    <property type="entry name" value="GlnE"/>
</dbReference>
<dbReference type="HAMAP" id="MF_00802">
    <property type="entry name" value="GlnE"/>
    <property type="match status" value="1"/>
</dbReference>
<comment type="catalytic activity">
    <reaction evidence="7">
        <text>[glutamine synthetase]-O(4)-(5'-adenylyl)-L-tyrosine + phosphate = [glutamine synthetase]-L-tyrosine + ADP</text>
        <dbReference type="Rhea" id="RHEA:43716"/>
        <dbReference type="Rhea" id="RHEA-COMP:10660"/>
        <dbReference type="Rhea" id="RHEA-COMP:10661"/>
        <dbReference type="ChEBI" id="CHEBI:43474"/>
        <dbReference type="ChEBI" id="CHEBI:46858"/>
        <dbReference type="ChEBI" id="CHEBI:83624"/>
        <dbReference type="ChEBI" id="CHEBI:456216"/>
        <dbReference type="EC" id="2.7.7.89"/>
    </reaction>
</comment>
<keyword evidence="3 7" id="KW-0547">Nucleotide-binding</keyword>
<comment type="catalytic activity">
    <reaction evidence="7">
        <text>[glutamine synthetase]-L-tyrosine + ATP = [glutamine synthetase]-O(4)-(5'-adenylyl)-L-tyrosine + diphosphate</text>
        <dbReference type="Rhea" id="RHEA:18589"/>
        <dbReference type="Rhea" id="RHEA-COMP:10660"/>
        <dbReference type="Rhea" id="RHEA-COMP:10661"/>
        <dbReference type="ChEBI" id="CHEBI:30616"/>
        <dbReference type="ChEBI" id="CHEBI:33019"/>
        <dbReference type="ChEBI" id="CHEBI:46858"/>
        <dbReference type="ChEBI" id="CHEBI:83624"/>
        <dbReference type="EC" id="2.7.7.42"/>
    </reaction>
</comment>
<dbReference type="InterPro" id="IPR043519">
    <property type="entry name" value="NT_sf"/>
</dbReference>
<dbReference type="PANTHER" id="PTHR30621:SF0">
    <property type="entry name" value="BIFUNCTIONAL GLUTAMINE SYNTHETASE ADENYLYLTRANSFERASE_ADENYLYL-REMOVING ENZYME"/>
    <property type="match status" value="1"/>
</dbReference>
<name>A0ABW4RWA0_9ACTN</name>
<evidence type="ECO:0000313" key="10">
    <source>
        <dbReference type="EMBL" id="MFD1890623.1"/>
    </source>
</evidence>
<dbReference type="Proteomes" id="UP001597326">
    <property type="component" value="Unassembled WGS sequence"/>
</dbReference>
<keyword evidence="2 7" id="KW-0548">Nucleotidyltransferase</keyword>
<evidence type="ECO:0000256" key="1">
    <source>
        <dbReference type="ARBA" id="ARBA00022679"/>
    </source>
</evidence>
<dbReference type="PANTHER" id="PTHR30621">
    <property type="entry name" value="GLUTAMINE SYNTHETASE ADENYLYLTRANSFERASE"/>
    <property type="match status" value="1"/>
</dbReference>
<dbReference type="EMBL" id="JBHUFZ010000024">
    <property type="protein sequence ID" value="MFD1890623.1"/>
    <property type="molecule type" value="Genomic_DNA"/>
</dbReference>
<evidence type="ECO:0000259" key="8">
    <source>
        <dbReference type="Pfam" id="PF03710"/>
    </source>
</evidence>
<keyword evidence="1 7" id="KW-0808">Transferase</keyword>
<evidence type="ECO:0000256" key="3">
    <source>
        <dbReference type="ARBA" id="ARBA00022741"/>
    </source>
</evidence>
<feature type="domain" description="Glutamate-ammonia ligase adenylyltransferase repeated" evidence="8">
    <location>
        <begin position="592"/>
        <end position="820"/>
    </location>
</feature>
<keyword evidence="5 7" id="KW-0460">Magnesium</keyword>
<dbReference type="Pfam" id="PF08335">
    <property type="entry name" value="GlnD_UR_UTase"/>
    <property type="match status" value="2"/>
</dbReference>
<dbReference type="SUPFAM" id="SSF81593">
    <property type="entry name" value="Nucleotidyltransferase substrate binding subunit/domain"/>
    <property type="match status" value="2"/>
</dbReference>
<dbReference type="NCBIfam" id="NF010707">
    <property type="entry name" value="PRK14109.1"/>
    <property type="match status" value="1"/>
</dbReference>
<feature type="region of interest" description="Adenylyl removase" evidence="7">
    <location>
        <begin position="1"/>
        <end position="491"/>
    </location>
</feature>
<feature type="region of interest" description="Adenylyl transferase" evidence="7">
    <location>
        <begin position="499"/>
        <end position="992"/>
    </location>
</feature>
<gene>
    <name evidence="7" type="primary">glnE</name>
    <name evidence="10" type="ORF">ACFSCS_10595</name>
</gene>
<keyword evidence="6 7" id="KW-0511">Multifunctional enzyme</keyword>
<dbReference type="EC" id="2.7.7.89" evidence="7"/>
<dbReference type="Gene3D" id="1.20.120.330">
    <property type="entry name" value="Nucleotidyltransferases domain 2"/>
    <property type="match status" value="2"/>
</dbReference>
<sequence length="992" mass="108502">MSRMSSTPGEMARRGFAHAAMAAKELEALRLRAEERGGGWAAGADWVQQLEQVADPDLALAGLNRLDENHPEALATVAARGEAFARLLAVLGGSQALNQHLCTHPEALAVLHEQPERHDAAWIRAELRRAVGVDPEVDAPVAEDPAAADQLRLANRTHLVRIAMRDLTHPEPTAVVDDVAAELADLADAVIDAALAVARSQVAGHERARLGIVAMGKCGAQELNYISDIDVIFVAEPADEATESHEAVAVATRLAAAVSRICSANSAAGSIWQVDANLRPEGKQGSLVRTLGSMATYYDKWAKNWEFQAMLKARAMAGDLELAQAFVDLVAPHVWQAAEREHFLADTQAMRQRVISLLPPAQADREIKLGAGGLRDVEFSVQLLQLVHGRTDERLRTRATLTSLAQLQAHGYIGRADGADMAQAYRFQRTLEHRIQLYRLRRTHLMPDDADTLRVVARAMGLRTGEELQEAWRTSSRKVLRLHQRVFYSPLLAAVTRLSTDEMRLTADQARDRLRVLGFADPAAALRHIEALTTGTSRAVEIQRQLMPAMLGWFAEGANPDHGLLSFRQVSESLGASPWYLRALRDEGEMAERLARLLSSSRYAVDLLQRAPSSVRMLAQERDLQPRSRDDLTASMASAMKRHAGREEAMAAVRAIRREELLRLVAGDILDVLDLEQLGRGLSDLAGATIDAALQVAAREMDDPPTLGVVAMGRWGGGEMALGSDCDAMFVMADSEDDQALKKAGTLISQVRQMLAARGPDPALEIDVDLRPEGRSGPMVRSLSSYRSYYERWSVTWEQQALLRASHGAGDPQLTAQVLQLVEPLRYPAGGLERGDLAEIRKLKARMETERIPRGTDPKRNTKLGPGGLSDVEWTVQVLQLQHAHELPALRTPATLPALAAAREAGLVEAADAQALQEAWRFASRMRNKIMLVRGRASDVIPTDPREAEAVATLLGYGPGLSSVMKDDHRRLARHAVQAVDRLFWGGDGSAR</sequence>
<evidence type="ECO:0000256" key="6">
    <source>
        <dbReference type="ARBA" id="ARBA00023268"/>
    </source>
</evidence>
<evidence type="ECO:0000313" key="11">
    <source>
        <dbReference type="Proteomes" id="UP001597326"/>
    </source>
</evidence>
<dbReference type="EC" id="2.7.7.42" evidence="7"/>
<keyword evidence="4 7" id="KW-0067">ATP-binding</keyword>
<dbReference type="InterPro" id="IPR013546">
    <property type="entry name" value="PII_UdlTrfase/GS_AdlTrfase"/>
</dbReference>
<dbReference type="Gene3D" id="3.30.460.10">
    <property type="entry name" value="Beta Polymerase, domain 2"/>
    <property type="match status" value="2"/>
</dbReference>
<dbReference type="CDD" id="cd05401">
    <property type="entry name" value="NT_GlnE_GlnD_like"/>
    <property type="match status" value="2"/>
</dbReference>
<evidence type="ECO:0000256" key="7">
    <source>
        <dbReference type="HAMAP-Rule" id="MF_00802"/>
    </source>
</evidence>
<dbReference type="InterPro" id="IPR005190">
    <property type="entry name" value="GlnE_rpt_dom"/>
</dbReference>
<comment type="function">
    <text evidence="7">Involved in the regulation of glutamine synthetase GlnA, a key enzyme in the process to assimilate ammonia. When cellular nitrogen levels are high, the C-terminal adenylyl transferase (AT) inactivates GlnA by covalent transfer of an adenylyl group from ATP to specific tyrosine residue of GlnA, thus reducing its activity. Conversely, when nitrogen levels are low, the N-terminal adenylyl removase (AR) activates GlnA by removing the adenylyl group by phosphorolysis, increasing its activity. The regulatory region of GlnE binds the signal transduction protein PII (GlnB) which indicates the nitrogen status of the cell.</text>
</comment>
<feature type="domain" description="PII-uridylyltransferase/Glutamine-synthetase adenylyltransferase" evidence="9">
    <location>
        <begin position="363"/>
        <end position="487"/>
    </location>
</feature>
<evidence type="ECO:0000259" key="9">
    <source>
        <dbReference type="Pfam" id="PF08335"/>
    </source>
</evidence>
<comment type="caution">
    <text evidence="10">The sequence shown here is derived from an EMBL/GenBank/DDBJ whole genome shotgun (WGS) entry which is preliminary data.</text>
</comment>
<feature type="domain" description="Glutamate-ammonia ligase adenylyltransferase repeated" evidence="8">
    <location>
        <begin position="85"/>
        <end position="326"/>
    </location>
</feature>
<evidence type="ECO:0000256" key="2">
    <source>
        <dbReference type="ARBA" id="ARBA00022695"/>
    </source>
</evidence>
<comment type="cofactor">
    <cofactor evidence="7">
        <name>Mg(2+)</name>
        <dbReference type="ChEBI" id="CHEBI:18420"/>
    </cofactor>
</comment>
<protein>
    <recommendedName>
        <fullName evidence="7">Bifunctional glutamine synthetase adenylyltransferase/adenylyl-removing enzyme</fullName>
    </recommendedName>
    <alternativeName>
        <fullName evidence="7">ATP:glutamine synthetase adenylyltransferase</fullName>
    </alternativeName>
    <alternativeName>
        <fullName evidence="7">ATase</fullName>
    </alternativeName>
    <domain>
        <recommendedName>
            <fullName evidence="7">Glutamine synthetase adenylyl-L-tyrosine phosphorylase</fullName>
            <ecNumber evidence="7">2.7.7.89</ecNumber>
        </recommendedName>
        <alternativeName>
            <fullName evidence="7">Adenylyl removase</fullName>
            <shortName evidence="7">AR</shortName>
            <shortName evidence="7">AT-N</shortName>
        </alternativeName>
    </domain>
    <domain>
        <recommendedName>
            <fullName evidence="7">Glutamine synthetase adenylyl transferase</fullName>
            <ecNumber evidence="7">2.7.7.42</ecNumber>
        </recommendedName>
        <alternativeName>
            <fullName evidence="7">Adenylyl transferase</fullName>
            <shortName evidence="7">AT</shortName>
            <shortName evidence="7">AT-C</shortName>
        </alternativeName>
    </domain>
</protein>
<feature type="domain" description="PII-uridylyltransferase/Glutamine-synthetase adenylyltransferase" evidence="9">
    <location>
        <begin position="843"/>
        <end position="966"/>
    </location>
</feature>
<evidence type="ECO:0000256" key="4">
    <source>
        <dbReference type="ARBA" id="ARBA00022840"/>
    </source>
</evidence>
<dbReference type="SUPFAM" id="SSF81301">
    <property type="entry name" value="Nucleotidyltransferase"/>
    <property type="match status" value="2"/>
</dbReference>
<dbReference type="Pfam" id="PF03710">
    <property type="entry name" value="GlnE"/>
    <property type="match status" value="2"/>
</dbReference>
<evidence type="ECO:0000256" key="5">
    <source>
        <dbReference type="ARBA" id="ARBA00022842"/>
    </source>
</evidence>